<feature type="signal peptide" evidence="1">
    <location>
        <begin position="1"/>
        <end position="21"/>
    </location>
</feature>
<evidence type="ECO:0000313" key="3">
    <source>
        <dbReference type="Proteomes" id="UP001291309"/>
    </source>
</evidence>
<name>A0ABU5HIU5_9BACT</name>
<dbReference type="RefSeq" id="WP_321551873.1">
    <property type="nucleotide sequence ID" value="NZ_JAXIVS010000029.1"/>
</dbReference>
<dbReference type="Proteomes" id="UP001291309">
    <property type="component" value="Unassembled WGS sequence"/>
</dbReference>
<feature type="chain" id="PRO_5045961799" description="Lipoprotein" evidence="1">
    <location>
        <begin position="22"/>
        <end position="527"/>
    </location>
</feature>
<gene>
    <name evidence="2" type="ORF">SYV04_42635</name>
</gene>
<dbReference type="InterPro" id="IPR015915">
    <property type="entry name" value="Kelch-typ_b-propeller"/>
</dbReference>
<reference evidence="2 3" key="1">
    <citation type="submission" date="2023-12" db="EMBL/GenBank/DDBJ databases">
        <title>the genome sequence of Hyalangium sp. s54d21.</title>
        <authorList>
            <person name="Zhang X."/>
        </authorList>
    </citation>
    <scope>NUCLEOTIDE SEQUENCE [LARGE SCALE GENOMIC DNA]</scope>
    <source>
        <strain evidence="3">s54d21</strain>
    </source>
</reference>
<keyword evidence="3" id="KW-1185">Reference proteome</keyword>
<evidence type="ECO:0008006" key="4">
    <source>
        <dbReference type="Google" id="ProtNLM"/>
    </source>
</evidence>
<comment type="caution">
    <text evidence="2">The sequence shown here is derived from an EMBL/GenBank/DDBJ whole genome shotgun (WGS) entry which is preliminary data.</text>
</comment>
<protein>
    <recommendedName>
        <fullName evidence="4">Lipoprotein</fullName>
    </recommendedName>
</protein>
<dbReference type="Gene3D" id="2.120.10.80">
    <property type="entry name" value="Kelch-type beta propeller"/>
    <property type="match status" value="1"/>
</dbReference>
<proteinExistence type="predicted"/>
<sequence>MRPLLARPRLLPLLLLWPLLACEPTPGGVHVVVEGSLVPGTDFDRLSVVASQPGAAGTPLALATLEGAELRLPATFNFESGPATPAGTRISVRATAERAGVVRSAASGEAILTEKGGARLTLALPPIPSPPDAGMTTEACDNGLDDDGDGLRDCADSECENKACQPGGLTCGGGVCGCAGRPAGLPVVRSGFARRASPVAVVPASGPLANTLVVAGGRDSQGQPSAALDLFFVQSSRLASLALAVERAEASLVVLNDGGVAVVGGVRAGDAPEPSLEWLATDGGTSRVYFTPSLTSRNALAGPLGAELLLAGGALAPSQLGGAERDNLAVRVAPITGAQSVLGPLSLACPAGGASLGDSFLLAGGCPGSGASARTDLISASGTVSAGPNLPVALEGPAVVSLSGARALVLGGSEQVGASLVPSARVFLVERPGAVVRVRELLPMDTARVAPRAVRVGNGWVYVEDAAGTPPVWFDPAAERFTPATALPTRRDHALAGGAGAQVYAAGGTGADGGLDDTAGVLELRCF</sequence>
<evidence type="ECO:0000256" key="1">
    <source>
        <dbReference type="SAM" id="SignalP"/>
    </source>
</evidence>
<keyword evidence="1" id="KW-0732">Signal</keyword>
<organism evidence="2 3">
    <name type="scientific">Hyalangium rubrum</name>
    <dbReference type="NCBI Taxonomy" id="3103134"/>
    <lineage>
        <taxon>Bacteria</taxon>
        <taxon>Pseudomonadati</taxon>
        <taxon>Myxococcota</taxon>
        <taxon>Myxococcia</taxon>
        <taxon>Myxococcales</taxon>
        <taxon>Cystobacterineae</taxon>
        <taxon>Archangiaceae</taxon>
        <taxon>Hyalangium</taxon>
    </lineage>
</organism>
<evidence type="ECO:0000313" key="2">
    <source>
        <dbReference type="EMBL" id="MDY7233161.1"/>
    </source>
</evidence>
<dbReference type="EMBL" id="JAXIVS010000029">
    <property type="protein sequence ID" value="MDY7233161.1"/>
    <property type="molecule type" value="Genomic_DNA"/>
</dbReference>
<accession>A0ABU5HIU5</accession>
<dbReference type="SUPFAM" id="SSF117281">
    <property type="entry name" value="Kelch motif"/>
    <property type="match status" value="2"/>
</dbReference>